<dbReference type="Proteomes" id="UP001066276">
    <property type="component" value="Chromosome 6"/>
</dbReference>
<evidence type="ECO:0000313" key="2">
    <source>
        <dbReference type="Proteomes" id="UP001066276"/>
    </source>
</evidence>
<name>A0AAV7Q9T2_PLEWA</name>
<sequence>MCNSVMKWEASRVPASSQSGIMQRMANNKQLSFMCFQLCRNRCTLNNKESEKRKPVPLHFKYHNKKKLLRIISVKCDPCQ</sequence>
<accession>A0AAV7Q9T2</accession>
<keyword evidence="2" id="KW-1185">Reference proteome</keyword>
<gene>
    <name evidence="1" type="ORF">NDU88_001331</name>
</gene>
<protein>
    <submittedName>
        <fullName evidence="1">Uncharacterized protein</fullName>
    </submittedName>
</protein>
<evidence type="ECO:0000313" key="1">
    <source>
        <dbReference type="EMBL" id="KAJ1134885.1"/>
    </source>
</evidence>
<comment type="caution">
    <text evidence="1">The sequence shown here is derived from an EMBL/GenBank/DDBJ whole genome shotgun (WGS) entry which is preliminary data.</text>
</comment>
<dbReference type="AlphaFoldDB" id="A0AAV7Q9T2"/>
<proteinExistence type="predicted"/>
<organism evidence="1 2">
    <name type="scientific">Pleurodeles waltl</name>
    <name type="common">Iberian ribbed newt</name>
    <dbReference type="NCBI Taxonomy" id="8319"/>
    <lineage>
        <taxon>Eukaryota</taxon>
        <taxon>Metazoa</taxon>
        <taxon>Chordata</taxon>
        <taxon>Craniata</taxon>
        <taxon>Vertebrata</taxon>
        <taxon>Euteleostomi</taxon>
        <taxon>Amphibia</taxon>
        <taxon>Batrachia</taxon>
        <taxon>Caudata</taxon>
        <taxon>Salamandroidea</taxon>
        <taxon>Salamandridae</taxon>
        <taxon>Pleurodelinae</taxon>
        <taxon>Pleurodeles</taxon>
    </lineage>
</organism>
<reference evidence="1" key="1">
    <citation type="journal article" date="2022" name="bioRxiv">
        <title>Sequencing and chromosome-scale assembly of the giantPleurodeles waltlgenome.</title>
        <authorList>
            <person name="Brown T."/>
            <person name="Elewa A."/>
            <person name="Iarovenko S."/>
            <person name="Subramanian E."/>
            <person name="Araus A.J."/>
            <person name="Petzold A."/>
            <person name="Susuki M."/>
            <person name="Suzuki K.-i.T."/>
            <person name="Hayashi T."/>
            <person name="Toyoda A."/>
            <person name="Oliveira C."/>
            <person name="Osipova E."/>
            <person name="Leigh N.D."/>
            <person name="Simon A."/>
            <person name="Yun M.H."/>
        </authorList>
    </citation>
    <scope>NUCLEOTIDE SEQUENCE</scope>
    <source>
        <strain evidence="1">20211129_DDA</strain>
        <tissue evidence="1">Liver</tissue>
    </source>
</reference>
<dbReference type="EMBL" id="JANPWB010000010">
    <property type="protein sequence ID" value="KAJ1134885.1"/>
    <property type="molecule type" value="Genomic_DNA"/>
</dbReference>